<dbReference type="PANTHER" id="PTHR31594">
    <property type="entry name" value="AIG1-TYPE G DOMAIN-CONTAINING PROTEIN"/>
    <property type="match status" value="1"/>
</dbReference>
<dbReference type="InterPro" id="IPR052090">
    <property type="entry name" value="Cytolytic_pore-forming_toxin"/>
</dbReference>
<sequence>MKLGQMYDAHRDQYWPGLMFGKQVPPEAVEITDNQHISREIVHHDTLEEKFNKLNIDPELKAILILKIQISHVTRTIDDYIGHGKYIRSVPDSAREIRISFVLKIDTKYETIVVDNVINLVPSDPNIQHKCPNSTHFIAGIQWGVIGILMLKSKVNELNDEASIRAALKAKLAALKINPGSKKKNDDSSYPKISNKDLNIEFELFIAKEFYELSDQPKNVDEAVEFMQKLPSLVAKVSNGKGTEISYRMLHLNACRKYLSLNNPANLSFYPIADEFMIGEIVKVFDELDQSERELNDIRCDFKGRL</sequence>
<dbReference type="EMBL" id="LIAE01009810">
    <property type="protein sequence ID" value="PAV68129.1"/>
    <property type="molecule type" value="Genomic_DNA"/>
</dbReference>
<accession>A0A2A2K2U0</accession>
<dbReference type="STRING" id="2018661.A0A2A2K2U0"/>
<dbReference type="PANTHER" id="PTHR31594:SF14">
    <property type="entry name" value="FIBRONECTIN TYPE-III DOMAIN-CONTAINING PROTEIN"/>
    <property type="match status" value="1"/>
</dbReference>
<reference evidence="1 2" key="1">
    <citation type="journal article" date="2017" name="Curr. Biol.">
        <title>Genome architecture and evolution of a unichromosomal asexual nematode.</title>
        <authorList>
            <person name="Fradin H."/>
            <person name="Zegar C."/>
            <person name="Gutwein M."/>
            <person name="Lucas J."/>
            <person name="Kovtun M."/>
            <person name="Corcoran D."/>
            <person name="Baugh L.R."/>
            <person name="Kiontke K."/>
            <person name="Gunsalus K."/>
            <person name="Fitch D.H."/>
            <person name="Piano F."/>
        </authorList>
    </citation>
    <scope>NUCLEOTIDE SEQUENCE [LARGE SCALE GENOMIC DNA]</scope>
    <source>
        <strain evidence="1">PF1309</strain>
    </source>
</reference>
<dbReference type="Proteomes" id="UP000218231">
    <property type="component" value="Unassembled WGS sequence"/>
</dbReference>
<proteinExistence type="predicted"/>
<organism evidence="1 2">
    <name type="scientific">Diploscapter pachys</name>
    <dbReference type="NCBI Taxonomy" id="2018661"/>
    <lineage>
        <taxon>Eukaryota</taxon>
        <taxon>Metazoa</taxon>
        <taxon>Ecdysozoa</taxon>
        <taxon>Nematoda</taxon>
        <taxon>Chromadorea</taxon>
        <taxon>Rhabditida</taxon>
        <taxon>Rhabditina</taxon>
        <taxon>Rhabditomorpha</taxon>
        <taxon>Rhabditoidea</taxon>
        <taxon>Rhabditidae</taxon>
        <taxon>Diploscapter</taxon>
    </lineage>
</organism>
<name>A0A2A2K2U0_9BILA</name>
<evidence type="ECO:0000313" key="2">
    <source>
        <dbReference type="Proteomes" id="UP000218231"/>
    </source>
</evidence>
<evidence type="ECO:0000313" key="1">
    <source>
        <dbReference type="EMBL" id="PAV68129.1"/>
    </source>
</evidence>
<keyword evidence="2" id="KW-1185">Reference proteome</keyword>
<dbReference type="AlphaFoldDB" id="A0A2A2K2U0"/>
<comment type="caution">
    <text evidence="1">The sequence shown here is derived from an EMBL/GenBank/DDBJ whole genome shotgun (WGS) entry which is preliminary data.</text>
</comment>
<protein>
    <submittedName>
        <fullName evidence="1">Uncharacterized protein</fullName>
    </submittedName>
</protein>
<gene>
    <name evidence="1" type="ORF">WR25_13182</name>
</gene>
<dbReference type="OrthoDB" id="10015728at2759"/>